<dbReference type="SUPFAM" id="SSF50156">
    <property type="entry name" value="PDZ domain-like"/>
    <property type="match status" value="1"/>
</dbReference>
<feature type="domain" description="Peptidase M50" evidence="15">
    <location>
        <begin position="10"/>
        <end position="382"/>
    </location>
</feature>
<comment type="similarity">
    <text evidence="3">Belongs to the peptidase M50B family.</text>
</comment>
<keyword evidence="11 14" id="KW-0472">Membrane</keyword>
<evidence type="ECO:0000256" key="1">
    <source>
        <dbReference type="ARBA" id="ARBA00001947"/>
    </source>
</evidence>
<evidence type="ECO:0000256" key="8">
    <source>
        <dbReference type="ARBA" id="ARBA00022833"/>
    </source>
</evidence>
<dbReference type="PANTHER" id="PTHR42837:SF2">
    <property type="entry name" value="MEMBRANE METALLOPROTEASE ARASP2, CHLOROPLASTIC-RELATED"/>
    <property type="match status" value="1"/>
</dbReference>
<dbReference type="SMR" id="A0A0J6W993"/>
<reference evidence="17 18" key="1">
    <citation type="journal article" date="2015" name="Genome Biol. Evol.">
        <title>Characterization of Three Mycobacterium spp. with Potential Use in Bioremediation by Genome Sequencing and Comparative Genomics.</title>
        <authorList>
            <person name="Das S."/>
            <person name="Pettersson B.M."/>
            <person name="Behra P.R."/>
            <person name="Ramesh M."/>
            <person name="Dasgupta S."/>
            <person name="Bhattacharya A."/>
            <person name="Kirsebom L.A."/>
        </authorList>
    </citation>
    <scope>NUCLEOTIDE SEQUENCE [LARGE SCALE GENOMIC DNA]</scope>
    <source>
        <strain evidence="17 18">DSM 43826</strain>
    </source>
</reference>
<accession>A0A0J6W993</accession>
<evidence type="ECO:0000256" key="7">
    <source>
        <dbReference type="ARBA" id="ARBA00022801"/>
    </source>
</evidence>
<sequence>MMFAIGIVLFALAILLSVALHECGHMWVARATGMKVRRYFVGFGPTLWSTYRRNRLGSTEYGVKAVPLGGFCDIAGMTSVEELDPEDRPYAMYRQKTWKRVAVLAAGPGMNFVIGLVLIYAIAIIWGLPNLHQPTNAMVGETSCVKDEVTQGTLGECVTASPAAAAGIRAGDVVVKVGDTPVANFDEMSSAVRKLNGPTPITVQRDENGQTREFVTTVNVTPSQRYIAGGDGAEPAPANVGTIGVTAASFGPTQYNPLSAVPATFAFTGDLAVELGKSLAKIPTKVGALVQSIGGGERDPETPISVVGASIIGGDTVEAGLWVAFWFFLAQLNFVLGAVNLVPLLPFDGGHIAIAVFEKLRNMFRTARGKVAAAPVNYLKLMPATYVVLVLVVGYMLLTVTADLVNPIRLFQ</sequence>
<dbReference type="InterPro" id="IPR008915">
    <property type="entry name" value="Peptidase_M50"/>
</dbReference>
<gene>
    <name evidence="17" type="primary">rip1</name>
    <name evidence="17" type="ORF">MCHLDSM_02380</name>
</gene>
<dbReference type="InterPro" id="IPR036034">
    <property type="entry name" value="PDZ_sf"/>
</dbReference>
<dbReference type="CDD" id="cd06163">
    <property type="entry name" value="S2P-M50_PDZ_RseP-like"/>
    <property type="match status" value="1"/>
</dbReference>
<feature type="transmembrane region" description="Helical" evidence="14">
    <location>
        <begin position="101"/>
        <end position="128"/>
    </location>
</feature>
<dbReference type="PATRIC" id="fig|37916.4.peg.2299"/>
<dbReference type="Pfam" id="PF17820">
    <property type="entry name" value="PDZ_6"/>
    <property type="match status" value="1"/>
</dbReference>
<name>A0A0J6W993_9MYCO</name>
<evidence type="ECO:0000256" key="13">
    <source>
        <dbReference type="ARBA" id="ARBA00033476"/>
    </source>
</evidence>
<proteinExistence type="inferred from homology"/>
<evidence type="ECO:0000256" key="12">
    <source>
        <dbReference type="ARBA" id="ARBA00032214"/>
    </source>
</evidence>
<evidence type="ECO:0000313" key="17">
    <source>
        <dbReference type="EMBL" id="KMO78463.1"/>
    </source>
</evidence>
<feature type="transmembrane region" description="Helical" evidence="14">
    <location>
        <begin position="378"/>
        <end position="398"/>
    </location>
</feature>
<dbReference type="GO" id="GO:0006508">
    <property type="term" value="P:proteolysis"/>
    <property type="evidence" value="ECO:0007669"/>
    <property type="project" value="UniProtKB-KW"/>
</dbReference>
<feature type="transmembrane region" description="Helical" evidence="14">
    <location>
        <begin position="334"/>
        <end position="357"/>
    </location>
</feature>
<evidence type="ECO:0000259" key="15">
    <source>
        <dbReference type="Pfam" id="PF02163"/>
    </source>
</evidence>
<feature type="domain" description="PDZ" evidence="16">
    <location>
        <begin position="159"/>
        <end position="205"/>
    </location>
</feature>
<comment type="caution">
    <text evidence="17">The sequence shown here is derived from an EMBL/GenBank/DDBJ whole genome shotgun (WGS) entry which is preliminary data.</text>
</comment>
<comment type="subcellular location">
    <subcellularLocation>
        <location evidence="2">Membrane</location>
        <topology evidence="2">Multi-pass membrane protein</topology>
    </subcellularLocation>
</comment>
<evidence type="ECO:0000256" key="5">
    <source>
        <dbReference type="ARBA" id="ARBA00022670"/>
    </source>
</evidence>
<dbReference type="RefSeq" id="WP_048470013.1">
    <property type="nucleotide sequence ID" value="NZ_JYNL01000020.1"/>
</dbReference>
<dbReference type="InterPro" id="IPR004387">
    <property type="entry name" value="Pept_M50_Zn"/>
</dbReference>
<dbReference type="Pfam" id="PF02163">
    <property type="entry name" value="Peptidase_M50"/>
    <property type="match status" value="1"/>
</dbReference>
<dbReference type="PANTHER" id="PTHR42837">
    <property type="entry name" value="REGULATOR OF SIGMA-E PROTEASE RSEP"/>
    <property type="match status" value="1"/>
</dbReference>
<evidence type="ECO:0000256" key="3">
    <source>
        <dbReference type="ARBA" id="ARBA00007931"/>
    </source>
</evidence>
<keyword evidence="6 14" id="KW-0812">Transmembrane</keyword>
<dbReference type="GO" id="GO:0016020">
    <property type="term" value="C:membrane"/>
    <property type="evidence" value="ECO:0007669"/>
    <property type="project" value="UniProtKB-SubCell"/>
</dbReference>
<dbReference type="Gene3D" id="2.30.42.10">
    <property type="match status" value="1"/>
</dbReference>
<evidence type="ECO:0000256" key="6">
    <source>
        <dbReference type="ARBA" id="ARBA00022692"/>
    </source>
</evidence>
<keyword evidence="9 14" id="KW-1133">Transmembrane helix</keyword>
<evidence type="ECO:0000256" key="10">
    <source>
        <dbReference type="ARBA" id="ARBA00023049"/>
    </source>
</evidence>
<organism evidence="17 18">
    <name type="scientific">Mycolicibacterium chlorophenolicum</name>
    <dbReference type="NCBI Taxonomy" id="37916"/>
    <lineage>
        <taxon>Bacteria</taxon>
        <taxon>Bacillati</taxon>
        <taxon>Actinomycetota</taxon>
        <taxon>Actinomycetes</taxon>
        <taxon>Mycobacteriales</taxon>
        <taxon>Mycobacteriaceae</taxon>
        <taxon>Mycolicibacterium</taxon>
    </lineage>
</organism>
<dbReference type="Proteomes" id="UP000036513">
    <property type="component" value="Unassembled WGS sequence"/>
</dbReference>
<protein>
    <recommendedName>
        <fullName evidence="4">Zinc metalloprotease Rip1</fullName>
    </recommendedName>
    <alternativeName>
        <fullName evidence="12">S2P endopeptidase</fullName>
    </alternativeName>
    <alternativeName>
        <fullName evidence="13">Site-2-type intramembrane protease</fullName>
    </alternativeName>
</protein>
<evidence type="ECO:0000256" key="9">
    <source>
        <dbReference type="ARBA" id="ARBA00022989"/>
    </source>
</evidence>
<keyword evidence="10 17" id="KW-0482">Metalloprotease</keyword>
<evidence type="ECO:0000256" key="14">
    <source>
        <dbReference type="SAM" id="Phobius"/>
    </source>
</evidence>
<evidence type="ECO:0000313" key="18">
    <source>
        <dbReference type="Proteomes" id="UP000036513"/>
    </source>
</evidence>
<evidence type="ECO:0000259" key="16">
    <source>
        <dbReference type="Pfam" id="PF17820"/>
    </source>
</evidence>
<evidence type="ECO:0000256" key="11">
    <source>
        <dbReference type="ARBA" id="ARBA00023136"/>
    </source>
</evidence>
<dbReference type="EMBL" id="JYNL01000020">
    <property type="protein sequence ID" value="KMO78463.1"/>
    <property type="molecule type" value="Genomic_DNA"/>
</dbReference>
<dbReference type="STRING" id="37916.MCHLDSM_02380"/>
<evidence type="ECO:0000256" key="4">
    <source>
        <dbReference type="ARBA" id="ARBA00019897"/>
    </source>
</evidence>
<dbReference type="GO" id="GO:0004222">
    <property type="term" value="F:metalloendopeptidase activity"/>
    <property type="evidence" value="ECO:0007669"/>
    <property type="project" value="InterPro"/>
</dbReference>
<keyword evidence="7 17" id="KW-0378">Hydrolase</keyword>
<dbReference type="AlphaFoldDB" id="A0A0J6W993"/>
<keyword evidence="8" id="KW-0862">Zinc</keyword>
<keyword evidence="5 17" id="KW-0645">Protease</keyword>
<keyword evidence="18" id="KW-1185">Reference proteome</keyword>
<comment type="cofactor">
    <cofactor evidence="1">
        <name>Zn(2+)</name>
        <dbReference type="ChEBI" id="CHEBI:29105"/>
    </cofactor>
</comment>
<dbReference type="InterPro" id="IPR041489">
    <property type="entry name" value="PDZ_6"/>
</dbReference>
<evidence type="ECO:0000256" key="2">
    <source>
        <dbReference type="ARBA" id="ARBA00004141"/>
    </source>
</evidence>